<dbReference type="GO" id="GO:0015188">
    <property type="term" value="F:L-isoleucine transmembrane transporter activity"/>
    <property type="evidence" value="ECO:0007669"/>
    <property type="project" value="TreeGrafter"/>
</dbReference>
<dbReference type="NCBIfam" id="TIGR00796">
    <property type="entry name" value="livcs"/>
    <property type="match status" value="1"/>
</dbReference>
<feature type="transmembrane region" description="Helical" evidence="9">
    <location>
        <begin position="359"/>
        <end position="377"/>
    </location>
</feature>
<evidence type="ECO:0000313" key="11">
    <source>
        <dbReference type="Proteomes" id="UP001297581"/>
    </source>
</evidence>
<feature type="transmembrane region" description="Helical" evidence="9">
    <location>
        <begin position="37"/>
        <end position="59"/>
    </location>
</feature>
<evidence type="ECO:0000313" key="10">
    <source>
        <dbReference type="EMBL" id="MCH4292828.1"/>
    </source>
</evidence>
<evidence type="ECO:0000256" key="3">
    <source>
        <dbReference type="ARBA" id="ARBA00022448"/>
    </source>
</evidence>
<feature type="transmembrane region" description="Helical" evidence="9">
    <location>
        <begin position="80"/>
        <end position="101"/>
    </location>
</feature>
<evidence type="ECO:0000256" key="5">
    <source>
        <dbReference type="ARBA" id="ARBA00022692"/>
    </source>
</evidence>
<evidence type="ECO:0000256" key="1">
    <source>
        <dbReference type="ARBA" id="ARBA00004651"/>
    </source>
</evidence>
<comment type="subcellular location">
    <subcellularLocation>
        <location evidence="9">Cell inner membrane</location>
        <topology evidence="9">Multi-pass membrane protein</topology>
    </subcellularLocation>
    <subcellularLocation>
        <location evidence="1">Cell membrane</location>
        <topology evidence="1">Multi-pass membrane protein</topology>
    </subcellularLocation>
</comment>
<dbReference type="InterPro" id="IPR004685">
    <property type="entry name" value="Brnchd-chn_aa_trnsp_Livcs"/>
</dbReference>
<keyword evidence="11" id="KW-1185">Reference proteome</keyword>
<dbReference type="GO" id="GO:0015818">
    <property type="term" value="P:isoleucine transport"/>
    <property type="evidence" value="ECO:0007669"/>
    <property type="project" value="TreeGrafter"/>
</dbReference>
<feature type="transmembrane region" description="Helical" evidence="9">
    <location>
        <begin position="261"/>
        <end position="286"/>
    </location>
</feature>
<evidence type="ECO:0000256" key="9">
    <source>
        <dbReference type="RuleBase" id="RU362122"/>
    </source>
</evidence>
<dbReference type="GO" id="GO:0015190">
    <property type="term" value="F:L-leucine transmembrane transporter activity"/>
    <property type="evidence" value="ECO:0007669"/>
    <property type="project" value="TreeGrafter"/>
</dbReference>
<keyword evidence="6 9" id="KW-0029">Amino-acid transport</keyword>
<dbReference type="EMBL" id="JAKUDL010000001">
    <property type="protein sequence ID" value="MCH4292828.1"/>
    <property type="molecule type" value="Genomic_DNA"/>
</dbReference>
<keyword evidence="8 9" id="KW-0472">Membrane</keyword>
<feature type="transmembrane region" description="Helical" evidence="9">
    <location>
        <begin position="142"/>
        <end position="160"/>
    </location>
</feature>
<dbReference type="PANTHER" id="PTHR30588">
    <property type="entry name" value="BRANCHED-CHAIN AMINO ACID TRANSPORT SYSTEM 2 CARRIER PROTEIN"/>
    <property type="match status" value="1"/>
</dbReference>
<sequence>MKFRDIAALGFLTFAMYLGAGNLIFPPFLGYQAGDAFWPAMAGFLLTGVGLPAFALVMVALCRGSENLTAHLPNWFAKSFWVLLFIVIGPAFVIPRAITVAYEFTLAPAGDDLLLPFTIGFCLLSAWFCFHPGRLIDRVGKLLTPMLLILLGVLAVLALGQTPDIGAATGAYATRPFAEGLTQGYMTMDALGSIGFGWVIFAAIRGFGVNCPKLTSRYTLLAALMYGFAMALVYLALAWLGRGAVGEFANGGAILTSFTSAHLGTAGSLILALVMLLACLTTVIGVTSAGSEFYEKSFRQVRYRQAVGVSLLVSALVANLGLDTLLTITLPVVVALHPLAIALLLIAPLRRRLSRQAQGMVLATATAFGVIDAGHILGLFGEKALKLLGHLPLFDSFASWLLPTLAVLGMSVLIARLRANRQKTKAVAAA</sequence>
<evidence type="ECO:0000256" key="7">
    <source>
        <dbReference type="ARBA" id="ARBA00022989"/>
    </source>
</evidence>
<evidence type="ECO:0000256" key="8">
    <source>
        <dbReference type="ARBA" id="ARBA00023136"/>
    </source>
</evidence>
<protein>
    <recommendedName>
        <fullName evidence="9">Branched-chain amino acid transport system carrier protein</fullName>
    </recommendedName>
</protein>
<feature type="transmembrane region" description="Helical" evidence="9">
    <location>
        <begin position="397"/>
        <end position="415"/>
    </location>
</feature>
<proteinExistence type="inferred from homology"/>
<dbReference type="Proteomes" id="UP001297581">
    <property type="component" value="Unassembled WGS sequence"/>
</dbReference>
<dbReference type="GO" id="GO:0015820">
    <property type="term" value="P:L-leucine transport"/>
    <property type="evidence" value="ECO:0007669"/>
    <property type="project" value="TreeGrafter"/>
</dbReference>
<reference evidence="10 11" key="1">
    <citation type="submission" date="2022-02" db="EMBL/GenBank/DDBJ databases">
        <title>The genome sequence of Shewanella sp. 3B26.</title>
        <authorList>
            <person name="Du J."/>
        </authorList>
    </citation>
    <scope>NUCLEOTIDE SEQUENCE [LARGE SCALE GENOMIC DNA]</scope>
    <source>
        <strain evidence="10 11">3B26</strain>
    </source>
</reference>
<dbReference type="PANTHER" id="PTHR30588:SF0">
    <property type="entry name" value="BRANCHED-CHAIN AMINO ACID PERMEASE BRNQ"/>
    <property type="match status" value="1"/>
</dbReference>
<evidence type="ECO:0000256" key="4">
    <source>
        <dbReference type="ARBA" id="ARBA00022475"/>
    </source>
</evidence>
<comment type="function">
    <text evidence="9">Component of the transport system for branched-chain amino acids.</text>
</comment>
<dbReference type="Pfam" id="PF05525">
    <property type="entry name" value="Branch_AA_trans"/>
    <property type="match status" value="1"/>
</dbReference>
<feature type="transmembrane region" description="Helical" evidence="9">
    <location>
        <begin position="306"/>
        <end position="322"/>
    </location>
</feature>
<feature type="transmembrane region" description="Helical" evidence="9">
    <location>
        <begin position="220"/>
        <end position="241"/>
    </location>
</feature>
<keyword evidence="3 9" id="KW-0813">Transport</keyword>
<evidence type="ECO:0000256" key="6">
    <source>
        <dbReference type="ARBA" id="ARBA00022970"/>
    </source>
</evidence>
<keyword evidence="4" id="KW-1003">Cell membrane</keyword>
<comment type="caution">
    <text evidence="10">The sequence shown here is derived from an EMBL/GenBank/DDBJ whole genome shotgun (WGS) entry which is preliminary data.</text>
</comment>
<accession>A0AAJ1BDT2</accession>
<evidence type="ECO:0000256" key="2">
    <source>
        <dbReference type="ARBA" id="ARBA00008540"/>
    </source>
</evidence>
<gene>
    <name evidence="10" type="primary">brnQ</name>
    <name evidence="10" type="ORF">MJ923_00750</name>
</gene>
<keyword evidence="7 9" id="KW-1133">Transmembrane helix</keyword>
<comment type="similarity">
    <text evidence="2 9">Belongs to the branched chain amino acid transporter family.</text>
</comment>
<name>A0AAJ1BDT2_9GAMM</name>
<feature type="transmembrane region" description="Helical" evidence="9">
    <location>
        <begin position="7"/>
        <end position="25"/>
    </location>
</feature>
<feature type="transmembrane region" description="Helical" evidence="9">
    <location>
        <begin position="113"/>
        <end position="130"/>
    </location>
</feature>
<organism evidence="10 11">
    <name type="scientific">Shewanella zhuhaiensis</name>
    <dbReference type="NCBI Taxonomy" id="2919576"/>
    <lineage>
        <taxon>Bacteria</taxon>
        <taxon>Pseudomonadati</taxon>
        <taxon>Pseudomonadota</taxon>
        <taxon>Gammaproteobacteria</taxon>
        <taxon>Alteromonadales</taxon>
        <taxon>Shewanellaceae</taxon>
        <taxon>Shewanella</taxon>
    </lineage>
</organism>
<dbReference type="GO" id="GO:0005304">
    <property type="term" value="F:L-valine transmembrane transporter activity"/>
    <property type="evidence" value="ECO:0007669"/>
    <property type="project" value="TreeGrafter"/>
</dbReference>
<dbReference type="GO" id="GO:0005886">
    <property type="term" value="C:plasma membrane"/>
    <property type="evidence" value="ECO:0007669"/>
    <property type="project" value="UniProtKB-SubCell"/>
</dbReference>
<keyword evidence="5 9" id="KW-0812">Transmembrane</keyword>
<dbReference type="RefSeq" id="WP_240589482.1">
    <property type="nucleotide sequence ID" value="NZ_JAKUDL010000001.1"/>
</dbReference>
<feature type="transmembrane region" description="Helical" evidence="9">
    <location>
        <begin position="328"/>
        <end position="347"/>
    </location>
</feature>
<feature type="transmembrane region" description="Helical" evidence="9">
    <location>
        <begin position="190"/>
        <end position="208"/>
    </location>
</feature>
<dbReference type="AlphaFoldDB" id="A0AAJ1BDT2"/>